<evidence type="ECO:0000313" key="6">
    <source>
        <dbReference type="Proteomes" id="UP001178354"/>
    </source>
</evidence>
<proteinExistence type="predicted"/>
<keyword evidence="2" id="KW-0012">Acyltransferase</keyword>
<accession>A0AAW8B5E2</accession>
<name>A0AAW8B5E2_9GAMM</name>
<dbReference type="RefSeq" id="WP_305169886.1">
    <property type="nucleotide sequence ID" value="NZ_JAUUUU010000002.1"/>
</dbReference>
<dbReference type="Pfam" id="PF07167">
    <property type="entry name" value="PhaC_N"/>
    <property type="match status" value="1"/>
</dbReference>
<dbReference type="GO" id="GO:0016746">
    <property type="term" value="F:acyltransferase activity"/>
    <property type="evidence" value="ECO:0007669"/>
    <property type="project" value="UniProtKB-KW"/>
</dbReference>
<comment type="caution">
    <text evidence="5">The sequence shown here is derived from an EMBL/GenBank/DDBJ whole genome shotgun (WGS) entry which is preliminary data.</text>
</comment>
<dbReference type="Gene3D" id="3.40.50.1820">
    <property type="entry name" value="alpha/beta hydrolase"/>
    <property type="match status" value="1"/>
</dbReference>
<dbReference type="PANTHER" id="PTHR36837">
    <property type="entry name" value="POLY(3-HYDROXYALKANOATE) POLYMERASE SUBUNIT PHAC"/>
    <property type="match status" value="1"/>
</dbReference>
<dbReference type="InterPro" id="IPR051321">
    <property type="entry name" value="PHA/PHB_synthase"/>
</dbReference>
<dbReference type="PANTHER" id="PTHR36837:SF5">
    <property type="entry name" value="POLY-3-HYDROXYBUTYRATE SYNTHASE"/>
    <property type="match status" value="1"/>
</dbReference>
<reference evidence="5" key="1">
    <citation type="journal article" date="2010" name="Int. J. Syst. Evol. Microbiol.">
        <title>Porticoccus litoralis gen. nov., sp. nov., a gammaproteobacterium isolated from the Yellow Sea.</title>
        <authorList>
            <person name="Oh H.M."/>
            <person name="Kim H."/>
            <person name="Kim K.M."/>
            <person name="Min G.S."/>
            <person name="Cho J.C."/>
        </authorList>
    </citation>
    <scope>NUCLEOTIDE SEQUENCE</scope>
    <source>
        <strain evidence="5">DSM 25064</strain>
    </source>
</reference>
<gene>
    <name evidence="5" type="ORF">Q8A57_04980</name>
</gene>
<reference evidence="5" key="2">
    <citation type="submission" date="2023-08" db="EMBL/GenBank/DDBJ databases">
        <authorList>
            <person name="Luo J."/>
        </authorList>
    </citation>
    <scope>NUCLEOTIDE SEQUENCE</scope>
    <source>
        <strain evidence="5">DSM 25064</strain>
    </source>
</reference>
<dbReference type="Pfam" id="PF12551">
    <property type="entry name" value="PHBC_N"/>
    <property type="match status" value="1"/>
</dbReference>
<evidence type="ECO:0000259" key="3">
    <source>
        <dbReference type="Pfam" id="PF07167"/>
    </source>
</evidence>
<feature type="domain" description="Poly-beta-hydroxybutyrate polymerase N-terminal" evidence="4">
    <location>
        <begin position="32"/>
        <end position="71"/>
    </location>
</feature>
<keyword evidence="5" id="KW-0378">Hydrolase</keyword>
<dbReference type="InterPro" id="IPR022211">
    <property type="entry name" value="PHBC_N"/>
</dbReference>
<sequence>MAEKPDRTISKVIDELDNLIAEIPRLNDDTVNKVDTRLRAIIGKSAKGLSPIQMILAYTDWLAHLSISPARRVQLLQSFAEKVLYLTTSTARQLAERSEEPLPRSSSLFKHELWKKLPFNMMARSHGLVMEWLREADTEVPGMDRLNVELVNFMNEQLLDIASPSNFLPTNPEVLKVTWDNKGKNLLEGIGNMQRDIQKKLLKDDRPDMGDYKVGENLGVTPGQVIYQNHLIEVIQYSPATETVAKEPLLIVPAWIMKYYILDLLPENSMVNYLVGQGKTVFMISWKNPDKDDRELDLDDYLKHGFLAALDAVKAVVPDTKINTMGYCIGGTLLSIGAAYLAREDDDSLNSVTLLAAQVDFTEAGEITRFLGASQLAFLDSMMWTDGYLEAASMGGAFKALRAQDMIWNPAVERYYMGRESKPIPLMAWNADGTRMPAAMHSRYLHELFVENRLTQCKFLIDDKPIAIQDVRVPFFVVGTTADHVAPWVSVYKIHHIARSDITFLLTSGGHNAGIACGPEHPRRTYQVAFRESTDKYIDPDSWVASQETHTGSWWPVLDLWLDQQCSEEVAPPPIGAPDQGYNVLWPAPGKYVFG</sequence>
<evidence type="ECO:0000259" key="4">
    <source>
        <dbReference type="Pfam" id="PF12551"/>
    </source>
</evidence>
<organism evidence="5 6">
    <name type="scientific">Porticoccus litoralis</name>
    <dbReference type="NCBI Taxonomy" id="434086"/>
    <lineage>
        <taxon>Bacteria</taxon>
        <taxon>Pseudomonadati</taxon>
        <taxon>Pseudomonadota</taxon>
        <taxon>Gammaproteobacteria</taxon>
        <taxon>Cellvibrionales</taxon>
        <taxon>Porticoccaceae</taxon>
        <taxon>Porticoccus</taxon>
    </lineage>
</organism>
<dbReference type="GO" id="GO:0016787">
    <property type="term" value="F:hydrolase activity"/>
    <property type="evidence" value="ECO:0007669"/>
    <property type="project" value="UniProtKB-KW"/>
</dbReference>
<evidence type="ECO:0000256" key="2">
    <source>
        <dbReference type="ARBA" id="ARBA00023315"/>
    </source>
</evidence>
<dbReference type="EMBL" id="JAUUUU010000002">
    <property type="protein sequence ID" value="MDP1520318.1"/>
    <property type="molecule type" value="Genomic_DNA"/>
</dbReference>
<evidence type="ECO:0000313" key="5">
    <source>
        <dbReference type="EMBL" id="MDP1520318.1"/>
    </source>
</evidence>
<dbReference type="AlphaFoldDB" id="A0AAW8B5E2"/>
<feature type="domain" description="Poly-beta-hydroxybutyrate polymerase N-terminal" evidence="3">
    <location>
        <begin position="108"/>
        <end position="274"/>
    </location>
</feature>
<dbReference type="Proteomes" id="UP001178354">
    <property type="component" value="Unassembled WGS sequence"/>
</dbReference>
<keyword evidence="1" id="KW-0808">Transferase</keyword>
<dbReference type="SUPFAM" id="SSF53474">
    <property type="entry name" value="alpha/beta-Hydrolases"/>
    <property type="match status" value="1"/>
</dbReference>
<dbReference type="GO" id="GO:0042619">
    <property type="term" value="P:poly-hydroxybutyrate biosynthetic process"/>
    <property type="evidence" value="ECO:0007669"/>
    <property type="project" value="InterPro"/>
</dbReference>
<evidence type="ECO:0000256" key="1">
    <source>
        <dbReference type="ARBA" id="ARBA00022679"/>
    </source>
</evidence>
<keyword evidence="6" id="KW-1185">Reference proteome</keyword>
<dbReference type="InterPro" id="IPR010941">
    <property type="entry name" value="PhaC_N"/>
</dbReference>
<dbReference type="InterPro" id="IPR029058">
    <property type="entry name" value="AB_hydrolase_fold"/>
</dbReference>
<protein>
    <submittedName>
        <fullName evidence="5">Alpha/beta fold hydrolase</fullName>
    </submittedName>
</protein>